<comment type="caution">
    <text evidence="2">The sequence shown here is derived from an EMBL/GenBank/DDBJ whole genome shotgun (WGS) entry which is preliminary data.</text>
</comment>
<keyword evidence="1" id="KW-0472">Membrane</keyword>
<feature type="transmembrane region" description="Helical" evidence="1">
    <location>
        <begin position="5"/>
        <end position="21"/>
    </location>
</feature>
<dbReference type="AlphaFoldDB" id="A0A263BXT6"/>
<feature type="transmembrane region" description="Helical" evidence="1">
    <location>
        <begin position="61"/>
        <end position="84"/>
    </location>
</feature>
<reference evidence="3" key="1">
    <citation type="submission" date="2017-08" db="EMBL/GenBank/DDBJ databases">
        <authorList>
            <person name="Huang Z."/>
        </authorList>
    </citation>
    <scope>NUCLEOTIDE SEQUENCE [LARGE SCALE GENOMIC DNA]</scope>
    <source>
        <strain evidence="3">SA5d-4</strain>
    </source>
</reference>
<gene>
    <name evidence="2" type="ORF">CIB95_02175</name>
</gene>
<feature type="transmembrane region" description="Helical" evidence="1">
    <location>
        <begin position="33"/>
        <end position="49"/>
    </location>
</feature>
<keyword evidence="3" id="KW-1185">Reference proteome</keyword>
<keyword evidence="1" id="KW-1133">Transmembrane helix</keyword>
<dbReference type="Proteomes" id="UP000217083">
    <property type="component" value="Unassembled WGS sequence"/>
</dbReference>
<sequence>MKIYYFSVIIILSVIGLYGIWSEAENSGHFNGSWYLLYTVPSVIFLITFMTTNTKENYKKIILTSFIKIFVIFEILFVIGMVYFRGLDSYKYAMTIPKNLIEHSIFLVILLMIFLTISLPYVFFKKRDSKS</sequence>
<feature type="transmembrane region" description="Helical" evidence="1">
    <location>
        <begin position="104"/>
        <end position="124"/>
    </location>
</feature>
<accession>A0A263BXT6</accession>
<evidence type="ECO:0000313" key="2">
    <source>
        <dbReference type="EMBL" id="OZM58398.1"/>
    </source>
</evidence>
<protein>
    <submittedName>
        <fullName evidence="2">Uncharacterized protein</fullName>
    </submittedName>
</protein>
<evidence type="ECO:0000256" key="1">
    <source>
        <dbReference type="SAM" id="Phobius"/>
    </source>
</evidence>
<proteinExistence type="predicted"/>
<evidence type="ECO:0000313" key="3">
    <source>
        <dbReference type="Proteomes" id="UP000217083"/>
    </source>
</evidence>
<dbReference type="EMBL" id="NPIA01000001">
    <property type="protein sequence ID" value="OZM58398.1"/>
    <property type="molecule type" value="Genomic_DNA"/>
</dbReference>
<reference evidence="2 3" key="2">
    <citation type="submission" date="2017-09" db="EMBL/GenBank/DDBJ databases">
        <title>Bacillus patelloidae sp. nov., isolated from the intestinal tract of a marine limpet.</title>
        <authorList>
            <person name="Liu R."/>
            <person name="Dong C."/>
            <person name="Shao Z."/>
        </authorList>
    </citation>
    <scope>NUCLEOTIDE SEQUENCE [LARGE SCALE GENOMIC DNA]</scope>
    <source>
        <strain evidence="2 3">SA5d-4</strain>
    </source>
</reference>
<name>A0A263BXT6_9BACI</name>
<keyword evidence="1" id="KW-0812">Transmembrane</keyword>
<organism evidence="2 3">
    <name type="scientific">Lottiidibacillus patelloidae</name>
    <dbReference type="NCBI Taxonomy" id="2670334"/>
    <lineage>
        <taxon>Bacteria</taxon>
        <taxon>Bacillati</taxon>
        <taxon>Bacillota</taxon>
        <taxon>Bacilli</taxon>
        <taxon>Bacillales</taxon>
        <taxon>Bacillaceae</taxon>
        <taxon>Lottiidibacillus</taxon>
    </lineage>
</organism>